<name>A0A913Y2B4_EXADI</name>
<dbReference type="GO" id="GO:0046580">
    <property type="term" value="P:negative regulation of Ras protein signal transduction"/>
    <property type="evidence" value="ECO:0007669"/>
    <property type="project" value="TreeGrafter"/>
</dbReference>
<dbReference type="InterPro" id="IPR007875">
    <property type="entry name" value="Sprouty"/>
</dbReference>
<evidence type="ECO:0000256" key="1">
    <source>
        <dbReference type="ARBA" id="ARBA00010964"/>
    </source>
</evidence>
<dbReference type="RefSeq" id="XP_020913671.1">
    <property type="nucleotide sequence ID" value="XM_021058012.2"/>
</dbReference>
<organism evidence="2 3">
    <name type="scientific">Exaiptasia diaphana</name>
    <name type="common">Tropical sea anemone</name>
    <name type="synonym">Aiptasia pulchella</name>
    <dbReference type="NCBI Taxonomy" id="2652724"/>
    <lineage>
        <taxon>Eukaryota</taxon>
        <taxon>Metazoa</taxon>
        <taxon>Cnidaria</taxon>
        <taxon>Anthozoa</taxon>
        <taxon>Hexacorallia</taxon>
        <taxon>Actiniaria</taxon>
        <taxon>Aiptasiidae</taxon>
        <taxon>Exaiptasia</taxon>
    </lineage>
</organism>
<dbReference type="RefSeq" id="XP_020913670.1">
    <property type="nucleotide sequence ID" value="XM_021058011.2"/>
</dbReference>
<dbReference type="InterPro" id="IPR051192">
    <property type="entry name" value="Sprouty_domain"/>
</dbReference>
<dbReference type="OrthoDB" id="10038884at2759"/>
<protein>
    <recommendedName>
        <fullName evidence="4">Sprouty</fullName>
    </recommendedName>
</protein>
<dbReference type="GO" id="GO:0048513">
    <property type="term" value="P:animal organ development"/>
    <property type="evidence" value="ECO:0007669"/>
    <property type="project" value="TreeGrafter"/>
</dbReference>
<evidence type="ECO:0008006" key="4">
    <source>
        <dbReference type="Google" id="ProtNLM"/>
    </source>
</evidence>
<dbReference type="GeneID" id="110251310"/>
<dbReference type="PROSITE" id="PS51227">
    <property type="entry name" value="SPR"/>
    <property type="match status" value="1"/>
</dbReference>
<accession>A0A913Y2B4</accession>
<dbReference type="PANTHER" id="PTHR12365:SF7">
    <property type="entry name" value="PROTEIN SPROUTY"/>
    <property type="match status" value="1"/>
</dbReference>
<dbReference type="Pfam" id="PF05210">
    <property type="entry name" value="Sprouty"/>
    <property type="match status" value="1"/>
</dbReference>
<keyword evidence="3" id="KW-1185">Reference proteome</keyword>
<dbReference type="EnsemblMetazoa" id="XM_021058011.2">
    <property type="protein sequence ID" value="XP_020913670.1"/>
    <property type="gene ID" value="LOC110251310"/>
</dbReference>
<proteinExistence type="inferred from homology"/>
<dbReference type="AlphaFoldDB" id="A0A913Y2B4"/>
<dbReference type="RefSeq" id="XP_020913669.1">
    <property type="nucleotide sequence ID" value="XM_021058010.2"/>
</dbReference>
<comment type="similarity">
    <text evidence="1">Belongs to the sprouty family.</text>
</comment>
<evidence type="ECO:0000313" key="2">
    <source>
        <dbReference type="EnsemblMetazoa" id="XP_020913670.1"/>
    </source>
</evidence>
<evidence type="ECO:0000313" key="3">
    <source>
        <dbReference type="Proteomes" id="UP000887567"/>
    </source>
</evidence>
<sequence>MALDDRVTLHENPFENLVVWEKRHPISTSKHRERTCEKLKTISTIVLKDGDEKDDYISDYCVLVAATKDSSSQEGRSRPALLSDRDRPHYSTTGYNTFAKKHITGSLYEPQKAPSITPQRPTTIQPSCGLEFPKYNDDEKIFCCNRDIDCIIDYATCMCCLKGAMYHCTKDTYNEGDMAEDPCTCEHDPSARSCVCKWACMAICSLFVPCILCYLPARGCAKVCKCYKQHRTAKRQRGRIKVPP</sequence>
<reference evidence="2" key="1">
    <citation type="submission" date="2022-11" db="UniProtKB">
        <authorList>
            <consortium name="EnsemblMetazoa"/>
        </authorList>
    </citation>
    <scope>IDENTIFICATION</scope>
</reference>
<dbReference type="EnsemblMetazoa" id="XM_021058010.2">
    <property type="protein sequence ID" value="XP_020913669.1"/>
    <property type="gene ID" value="LOC110251310"/>
</dbReference>
<dbReference type="GO" id="GO:0040037">
    <property type="term" value="P:negative regulation of fibroblast growth factor receptor signaling pathway"/>
    <property type="evidence" value="ECO:0007669"/>
    <property type="project" value="TreeGrafter"/>
</dbReference>
<dbReference type="KEGG" id="epa:110251310"/>
<dbReference type="Proteomes" id="UP000887567">
    <property type="component" value="Unplaced"/>
</dbReference>
<dbReference type="GO" id="GO:0016020">
    <property type="term" value="C:membrane"/>
    <property type="evidence" value="ECO:0007669"/>
    <property type="project" value="InterPro"/>
</dbReference>
<dbReference type="EnsemblMetazoa" id="XM_021058012.2">
    <property type="protein sequence ID" value="XP_020913671.1"/>
    <property type="gene ID" value="LOC110251310"/>
</dbReference>
<dbReference type="GO" id="GO:0005829">
    <property type="term" value="C:cytosol"/>
    <property type="evidence" value="ECO:0007669"/>
    <property type="project" value="TreeGrafter"/>
</dbReference>
<dbReference type="PANTHER" id="PTHR12365">
    <property type="entry name" value="SPROUTY"/>
    <property type="match status" value="1"/>
</dbReference>
<dbReference type="OMA" id="FNISAMY"/>